<comment type="catalytic activity">
    <reaction evidence="8">
        <text>a 5-methoxy-2-methyl-3-(all-trans-polyprenyl)benzene-1,4-diol + AH2 + O2 = a 3-demethylubiquinol + A + H2O</text>
        <dbReference type="Rhea" id="RHEA:50908"/>
        <dbReference type="Rhea" id="RHEA-COMP:10859"/>
        <dbReference type="Rhea" id="RHEA-COMP:10914"/>
        <dbReference type="ChEBI" id="CHEBI:13193"/>
        <dbReference type="ChEBI" id="CHEBI:15377"/>
        <dbReference type="ChEBI" id="CHEBI:15379"/>
        <dbReference type="ChEBI" id="CHEBI:17499"/>
        <dbReference type="ChEBI" id="CHEBI:84167"/>
        <dbReference type="ChEBI" id="CHEBI:84422"/>
        <dbReference type="EC" id="1.14.99.60"/>
    </reaction>
</comment>
<feature type="binding site" evidence="8">
    <location>
        <position position="22"/>
    </location>
    <ligand>
        <name>Fe cation</name>
        <dbReference type="ChEBI" id="CHEBI:24875"/>
        <label>1</label>
    </ligand>
</feature>
<sequence length="181" mass="20066">MNMATSKSSKTEQMIRVDHAGEHGAVSIYRGQLAVFGKADSKAQIAELVKHMAEQEQTHMDSFDKLILENNIRPTVLAPLWDAAGFTLGAVTALMGEKAAMACTAAVEEVIDTHYADQIEELERTGDETELCDMIKEFRADEAEHRHTAIEHGAEDMKGYEVLRSLIRFGCRSAIKISEKI</sequence>
<evidence type="ECO:0000256" key="2">
    <source>
        <dbReference type="ARBA" id="ARBA00022688"/>
    </source>
</evidence>
<dbReference type="GO" id="GO:0005886">
    <property type="term" value="C:plasma membrane"/>
    <property type="evidence" value="ECO:0007669"/>
    <property type="project" value="UniProtKB-SubCell"/>
</dbReference>
<dbReference type="Proteomes" id="UP000016762">
    <property type="component" value="Unassembled WGS sequence"/>
</dbReference>
<reference evidence="9 10" key="1">
    <citation type="journal article" date="2014" name="FEMS Microbiol. Ecol.">
        <title>Genomic differentiation among two strains of the PS1 clade isolated from geographically separated marine habitats.</title>
        <authorList>
            <person name="Jimenez-Infante F."/>
            <person name="Ngugi D.K."/>
            <person name="Alam I."/>
            <person name="Rashid M."/>
            <person name="Baalawi W."/>
            <person name="Kamau A.A."/>
            <person name="Bajic V.B."/>
            <person name="Stingl U."/>
        </authorList>
    </citation>
    <scope>NUCLEOTIDE SEQUENCE [LARGE SCALE GENOMIC DNA]</scope>
    <source>
        <strain evidence="9 10">RS24</strain>
    </source>
</reference>
<dbReference type="GO" id="GO:0008682">
    <property type="term" value="F:3-demethoxyubiquinol 3-hydroxylase activity"/>
    <property type="evidence" value="ECO:0007669"/>
    <property type="project" value="UniProtKB-EC"/>
</dbReference>
<accession>U2XTI0</accession>
<feature type="binding site" evidence="8">
    <location>
        <position position="142"/>
    </location>
    <ligand>
        <name>Fe cation</name>
        <dbReference type="ChEBI" id="CHEBI:24875"/>
        <label>1</label>
    </ligand>
</feature>
<keyword evidence="6 8" id="KW-0503">Monooxygenase</keyword>
<dbReference type="PATRIC" id="fig|1397666.3.peg.1871"/>
<dbReference type="EMBL" id="AWXE01000005">
    <property type="protein sequence ID" value="ERL45971.1"/>
    <property type="molecule type" value="Genomic_DNA"/>
</dbReference>
<dbReference type="SUPFAM" id="SSF47240">
    <property type="entry name" value="Ferritin-like"/>
    <property type="match status" value="1"/>
</dbReference>
<keyword evidence="10" id="KW-1185">Reference proteome</keyword>
<comment type="similarity">
    <text evidence="8">Belongs to the COQ7 family.</text>
</comment>
<feature type="binding site" evidence="8">
    <location>
        <position position="59"/>
    </location>
    <ligand>
        <name>Fe cation</name>
        <dbReference type="ChEBI" id="CHEBI:24875"/>
        <label>1</label>
    </ligand>
</feature>
<dbReference type="eggNOG" id="COG2941">
    <property type="taxonomic scope" value="Bacteria"/>
</dbReference>
<dbReference type="PANTHER" id="PTHR11237">
    <property type="entry name" value="COENZYME Q10 BIOSYNTHESIS PROTEIN 7"/>
    <property type="match status" value="1"/>
</dbReference>
<dbReference type="AlphaFoldDB" id="U2XTI0"/>
<keyword evidence="7 8" id="KW-0472">Membrane</keyword>
<evidence type="ECO:0000256" key="3">
    <source>
        <dbReference type="ARBA" id="ARBA00022723"/>
    </source>
</evidence>
<evidence type="ECO:0000313" key="9">
    <source>
        <dbReference type="EMBL" id="ERL45971.1"/>
    </source>
</evidence>
<dbReference type="InterPro" id="IPR011566">
    <property type="entry name" value="Ubq_synth_Coq7"/>
</dbReference>
<evidence type="ECO:0000256" key="4">
    <source>
        <dbReference type="ARBA" id="ARBA00023002"/>
    </source>
</evidence>
<comment type="function">
    <text evidence="8">Catalyzes the hydroxylation of 2-nonaprenyl-3-methyl-6-methoxy-1,4-benzoquinol during ubiquinone biosynthesis.</text>
</comment>
<dbReference type="EC" id="1.14.99.60" evidence="8"/>
<evidence type="ECO:0000256" key="1">
    <source>
        <dbReference type="ARBA" id="ARBA00004749"/>
    </source>
</evidence>
<organism evidence="9 10">
    <name type="scientific">Candidatus Micropelagius thuwalensis</name>
    <dbReference type="NCBI Taxonomy" id="1397666"/>
    <lineage>
        <taxon>Bacteria</taxon>
        <taxon>Pseudomonadati</taxon>
        <taxon>Pseudomonadota</taxon>
        <taxon>Alphaproteobacteria</taxon>
        <taxon>PS1 clade</taxon>
        <taxon>Candidatus Micropelagius</taxon>
    </lineage>
</organism>
<dbReference type="HAMAP" id="MF_01658">
    <property type="entry name" value="COQ7"/>
    <property type="match status" value="1"/>
</dbReference>
<dbReference type="STRING" id="1397666.RS24_02037"/>
<feature type="binding site" evidence="8">
    <location>
        <position position="108"/>
    </location>
    <ligand>
        <name>Fe cation</name>
        <dbReference type="ChEBI" id="CHEBI:24875"/>
        <label>2</label>
    </ligand>
</feature>
<dbReference type="PANTHER" id="PTHR11237:SF4">
    <property type="entry name" value="5-DEMETHOXYUBIQUINONE HYDROXYLASE, MITOCHONDRIAL"/>
    <property type="match status" value="1"/>
</dbReference>
<keyword evidence="4 8" id="KW-0560">Oxidoreductase</keyword>
<keyword evidence="5 8" id="KW-0408">Iron</keyword>
<evidence type="ECO:0000256" key="7">
    <source>
        <dbReference type="ARBA" id="ARBA00023136"/>
    </source>
</evidence>
<dbReference type="RefSeq" id="WP_021777944.1">
    <property type="nucleotide sequence ID" value="NZ_AWXE01000005.1"/>
</dbReference>
<keyword evidence="2 8" id="KW-0831">Ubiquinone biosynthesis</keyword>
<evidence type="ECO:0000313" key="10">
    <source>
        <dbReference type="Proteomes" id="UP000016762"/>
    </source>
</evidence>
<dbReference type="UniPathway" id="UPA00232"/>
<comment type="pathway">
    <text evidence="1 8">Cofactor biosynthesis; ubiquinone biosynthesis.</text>
</comment>
<gene>
    <name evidence="8" type="primary">coq7</name>
    <name evidence="9" type="ORF">RS24_02037</name>
</gene>
<dbReference type="InterPro" id="IPR012347">
    <property type="entry name" value="Ferritin-like"/>
</dbReference>
<dbReference type="CDD" id="cd01042">
    <property type="entry name" value="DMQH"/>
    <property type="match status" value="1"/>
</dbReference>
<protein>
    <recommendedName>
        <fullName evidence="8">3-demethoxyubiquinol 3-hydroxylase</fullName>
        <shortName evidence="8">DMQ hydroxylase</shortName>
        <ecNumber evidence="8">1.14.99.60</ecNumber>
    </recommendedName>
    <alternativeName>
        <fullName evidence="8">2-nonaprenyl-3-methyl-6-methoxy-1,4-benzoquinol hydroxylase</fullName>
    </alternativeName>
</protein>
<dbReference type="GO" id="GO:0046872">
    <property type="term" value="F:metal ion binding"/>
    <property type="evidence" value="ECO:0007669"/>
    <property type="project" value="UniProtKB-KW"/>
</dbReference>
<name>U2XTI0_9PROT</name>
<keyword evidence="8" id="KW-1003">Cell membrane</keyword>
<evidence type="ECO:0000256" key="8">
    <source>
        <dbReference type="HAMAP-Rule" id="MF_01658"/>
    </source>
</evidence>
<feature type="binding site" evidence="8">
    <location>
        <position position="56"/>
    </location>
    <ligand>
        <name>Fe cation</name>
        <dbReference type="ChEBI" id="CHEBI:24875"/>
        <label>2</label>
    </ligand>
</feature>
<keyword evidence="3 8" id="KW-0479">Metal-binding</keyword>
<dbReference type="Gene3D" id="1.20.1260.10">
    <property type="match status" value="1"/>
</dbReference>
<evidence type="ECO:0000256" key="5">
    <source>
        <dbReference type="ARBA" id="ARBA00023004"/>
    </source>
</evidence>
<comment type="cofactor">
    <cofactor evidence="8">
        <name>Fe cation</name>
        <dbReference type="ChEBI" id="CHEBI:24875"/>
    </cofactor>
    <text evidence="8">Binds 2 iron ions per subunit.</text>
</comment>
<dbReference type="Pfam" id="PF03232">
    <property type="entry name" value="COQ7"/>
    <property type="match status" value="1"/>
</dbReference>
<evidence type="ECO:0000256" key="6">
    <source>
        <dbReference type="ARBA" id="ARBA00023033"/>
    </source>
</evidence>
<feature type="binding site" evidence="8">
    <location>
        <position position="145"/>
    </location>
    <ligand>
        <name>Fe cation</name>
        <dbReference type="ChEBI" id="CHEBI:24875"/>
        <label>2</label>
    </ligand>
</feature>
<feature type="binding site" evidence="8">
    <location>
        <position position="56"/>
    </location>
    <ligand>
        <name>Fe cation</name>
        <dbReference type="ChEBI" id="CHEBI:24875"/>
        <label>1</label>
    </ligand>
</feature>
<dbReference type="InterPro" id="IPR009078">
    <property type="entry name" value="Ferritin-like_SF"/>
</dbReference>
<dbReference type="GO" id="GO:0006744">
    <property type="term" value="P:ubiquinone biosynthetic process"/>
    <property type="evidence" value="ECO:0007669"/>
    <property type="project" value="UniProtKB-UniRule"/>
</dbReference>
<proteinExistence type="inferred from homology"/>
<comment type="subcellular location">
    <subcellularLocation>
        <location evidence="8">Cell membrane</location>
        <topology evidence="8">Peripheral membrane protein</topology>
    </subcellularLocation>
</comment>
<comment type="caution">
    <text evidence="9">The sequence shown here is derived from an EMBL/GenBank/DDBJ whole genome shotgun (WGS) entry which is preliminary data.</text>
</comment>
<feature type="binding site" evidence="8">
    <location>
        <position position="142"/>
    </location>
    <ligand>
        <name>Fe cation</name>
        <dbReference type="ChEBI" id="CHEBI:24875"/>
        <label>2</label>
    </ligand>
</feature>